<protein>
    <submittedName>
        <fullName evidence="2">Uncharacterized protein</fullName>
    </submittedName>
</protein>
<dbReference type="VEuPathDB" id="FungiDB:SJAG_00194"/>
<keyword evidence="1" id="KW-1133">Transmembrane helix</keyword>
<evidence type="ECO:0000313" key="2">
    <source>
        <dbReference type="EMBL" id="EEB05196.1"/>
    </source>
</evidence>
<proteinExistence type="predicted"/>
<sequence>MTFYKRRIGMSGSSDDLSLTTVETLSTWVASFLEPCWLLQLVCQQRSGSATLYALLPFLSFLFFFLSLSLFLPSFSNSYRPPNYVCPLKVVHSDCCLDGLLRRQYHLHCGQLLLPILLC</sequence>
<dbReference type="RefSeq" id="XP_002171489.1">
    <property type="nucleotide sequence ID" value="XM_002171453.1"/>
</dbReference>
<keyword evidence="3" id="KW-1185">Reference proteome</keyword>
<dbReference type="EMBL" id="KE651166">
    <property type="protein sequence ID" value="EEB05196.1"/>
    <property type="molecule type" value="Genomic_DNA"/>
</dbReference>
<name>B6JXQ2_SCHJY</name>
<organism evidence="2 3">
    <name type="scientific">Schizosaccharomyces japonicus (strain yFS275 / FY16936)</name>
    <name type="common">Fission yeast</name>
    <dbReference type="NCBI Taxonomy" id="402676"/>
    <lineage>
        <taxon>Eukaryota</taxon>
        <taxon>Fungi</taxon>
        <taxon>Dikarya</taxon>
        <taxon>Ascomycota</taxon>
        <taxon>Taphrinomycotina</taxon>
        <taxon>Schizosaccharomycetes</taxon>
        <taxon>Schizosaccharomycetales</taxon>
        <taxon>Schizosaccharomycetaceae</taxon>
        <taxon>Schizosaccharomyces</taxon>
    </lineage>
</organism>
<dbReference type="AlphaFoldDB" id="B6JXQ2"/>
<dbReference type="HOGENOM" id="CLU_2062821_0_0_1"/>
<accession>B6JXQ2</accession>
<keyword evidence="1" id="KW-0472">Membrane</keyword>
<keyword evidence="1" id="KW-0812">Transmembrane</keyword>
<dbReference type="GeneID" id="7047781"/>
<gene>
    <name evidence="2" type="ORF">SJAG_00194</name>
</gene>
<reference evidence="2 3" key="1">
    <citation type="journal article" date="2011" name="Science">
        <title>Comparative functional genomics of the fission yeasts.</title>
        <authorList>
            <person name="Rhind N."/>
            <person name="Chen Z."/>
            <person name="Yassour M."/>
            <person name="Thompson D.A."/>
            <person name="Haas B.J."/>
            <person name="Habib N."/>
            <person name="Wapinski I."/>
            <person name="Roy S."/>
            <person name="Lin M.F."/>
            <person name="Heiman D.I."/>
            <person name="Young S.K."/>
            <person name="Furuya K."/>
            <person name="Guo Y."/>
            <person name="Pidoux A."/>
            <person name="Chen H.M."/>
            <person name="Robbertse B."/>
            <person name="Goldberg J.M."/>
            <person name="Aoki K."/>
            <person name="Bayne E.H."/>
            <person name="Berlin A.M."/>
            <person name="Desjardins C.A."/>
            <person name="Dobbs E."/>
            <person name="Dukaj L."/>
            <person name="Fan L."/>
            <person name="FitzGerald M.G."/>
            <person name="French C."/>
            <person name="Gujja S."/>
            <person name="Hansen K."/>
            <person name="Keifenheim D."/>
            <person name="Levin J.Z."/>
            <person name="Mosher R.A."/>
            <person name="Mueller C.A."/>
            <person name="Pfiffner J."/>
            <person name="Priest M."/>
            <person name="Russ C."/>
            <person name="Smialowska A."/>
            <person name="Swoboda P."/>
            <person name="Sykes S.M."/>
            <person name="Vaughn M."/>
            <person name="Vengrova S."/>
            <person name="Yoder R."/>
            <person name="Zeng Q."/>
            <person name="Allshire R."/>
            <person name="Baulcombe D."/>
            <person name="Birren B.W."/>
            <person name="Brown W."/>
            <person name="Ekwall K."/>
            <person name="Kellis M."/>
            <person name="Leatherwood J."/>
            <person name="Levin H."/>
            <person name="Margalit H."/>
            <person name="Martienssen R."/>
            <person name="Nieduszynski C.A."/>
            <person name="Spatafora J.W."/>
            <person name="Friedman N."/>
            <person name="Dalgaard J.Z."/>
            <person name="Baumann P."/>
            <person name="Niki H."/>
            <person name="Regev A."/>
            <person name="Nusbaum C."/>
        </authorList>
    </citation>
    <scope>NUCLEOTIDE SEQUENCE [LARGE SCALE GENOMIC DNA]</scope>
    <source>
        <strain evidence="3">yFS275 / FY16936</strain>
    </source>
</reference>
<evidence type="ECO:0000313" key="3">
    <source>
        <dbReference type="Proteomes" id="UP000001744"/>
    </source>
</evidence>
<feature type="transmembrane region" description="Helical" evidence="1">
    <location>
        <begin position="50"/>
        <end position="72"/>
    </location>
</feature>
<evidence type="ECO:0000256" key="1">
    <source>
        <dbReference type="SAM" id="Phobius"/>
    </source>
</evidence>
<dbReference type="Proteomes" id="UP000001744">
    <property type="component" value="Unassembled WGS sequence"/>
</dbReference>